<evidence type="ECO:0000259" key="19">
    <source>
        <dbReference type="PROSITE" id="PS50011"/>
    </source>
</evidence>
<dbReference type="SUPFAM" id="SSF57184">
    <property type="entry name" value="Growth factor receptor domain"/>
    <property type="match status" value="4"/>
</dbReference>
<dbReference type="PROSITE" id="PS00109">
    <property type="entry name" value="PROTEIN_KINASE_TYR"/>
    <property type="match status" value="1"/>
</dbReference>
<evidence type="ECO:0000256" key="2">
    <source>
        <dbReference type="ARBA" id="ARBA00011902"/>
    </source>
</evidence>
<dbReference type="InterPro" id="IPR032778">
    <property type="entry name" value="GF_recep_IV"/>
</dbReference>
<evidence type="ECO:0000256" key="13">
    <source>
        <dbReference type="ARBA" id="ARBA00023180"/>
    </source>
</evidence>
<dbReference type="GO" id="GO:0043410">
    <property type="term" value="P:positive regulation of MAPK cascade"/>
    <property type="evidence" value="ECO:0000318"/>
    <property type="project" value="GO_Central"/>
</dbReference>
<keyword evidence="5 17" id="KW-0812">Transmembrane</keyword>
<dbReference type="GO" id="GO:0007173">
    <property type="term" value="P:epidermal growth factor receptor signaling pathway"/>
    <property type="evidence" value="ECO:0000318"/>
    <property type="project" value="GO_Central"/>
</dbReference>
<feature type="compositionally biased region" description="Polar residues" evidence="16">
    <location>
        <begin position="1433"/>
        <end position="1444"/>
    </location>
</feature>
<keyword evidence="7" id="KW-0418">Kinase</keyword>
<feature type="compositionally biased region" description="Polar residues" evidence="16">
    <location>
        <begin position="1412"/>
        <end position="1425"/>
    </location>
</feature>
<dbReference type="OMA" id="VCHSECL"/>
<dbReference type="InterPro" id="IPR006212">
    <property type="entry name" value="Furin_repeat"/>
</dbReference>
<dbReference type="EC" id="2.7.10.1" evidence="2"/>
<dbReference type="Gene3D" id="1.10.510.10">
    <property type="entry name" value="Transferase(Phosphotransferase) domain 1"/>
    <property type="match status" value="1"/>
</dbReference>
<dbReference type="CDD" id="cd05057">
    <property type="entry name" value="PTKc_EGFR_like"/>
    <property type="match status" value="1"/>
</dbReference>
<dbReference type="FunFam" id="3.80.20.20:FF:000054">
    <property type="entry name" value="Uncharacterized protein"/>
    <property type="match status" value="1"/>
</dbReference>
<reference evidence="21" key="3">
    <citation type="submission" date="2025-08" db="UniProtKB">
        <authorList>
            <consortium name="RefSeq"/>
        </authorList>
    </citation>
    <scope>IDENTIFICATION</scope>
</reference>
<dbReference type="InterPro" id="IPR011009">
    <property type="entry name" value="Kinase-like_dom_sf"/>
</dbReference>
<dbReference type="FunFam" id="1.10.510.10:FF:000027">
    <property type="entry name" value="Receptor protein-tyrosine kinase"/>
    <property type="match status" value="1"/>
</dbReference>
<dbReference type="PANTHER" id="PTHR24416:SF566">
    <property type="entry name" value="EPIDERMAL GROWTH FACTOR RECEPTOR"/>
    <property type="match status" value="1"/>
</dbReference>
<evidence type="ECO:0000256" key="4">
    <source>
        <dbReference type="ARBA" id="ARBA00022679"/>
    </source>
</evidence>
<reference evidence="21" key="1">
    <citation type="journal article" date="2016" name="Genome Biol. Evol.">
        <title>Conserved non-coding elements in the most distant genera of cephalochordates: the Goldilocks principle.</title>
        <authorList>
            <person name="Yue J.X."/>
            <person name="Kozmikova I."/>
            <person name="Ono H."/>
            <person name="Nossa C.W."/>
            <person name="Kozmik Z."/>
            <person name="Putnam N.H."/>
            <person name="Yu J.K."/>
            <person name="Holland L.Z."/>
        </authorList>
    </citation>
    <scope>NUCLEOTIDE SEQUENCE</scope>
</reference>
<dbReference type="SMART" id="SM00261">
    <property type="entry name" value="FU"/>
    <property type="match status" value="8"/>
</dbReference>
<keyword evidence="13" id="KW-0325">Glycoprotein</keyword>
<dbReference type="PROSITE" id="PS00107">
    <property type="entry name" value="PROTEIN_KINASE_ATP"/>
    <property type="match status" value="1"/>
</dbReference>
<protein>
    <recommendedName>
        <fullName evidence="2">receptor protein-tyrosine kinase</fullName>
        <ecNumber evidence="2">2.7.10.1</ecNumber>
    </recommendedName>
</protein>
<dbReference type="InterPro" id="IPR001245">
    <property type="entry name" value="Ser-Thr/Tyr_kinase_cat_dom"/>
</dbReference>
<dbReference type="Proteomes" id="UP000001554">
    <property type="component" value="Chromosome 18"/>
</dbReference>
<evidence type="ECO:0000256" key="18">
    <source>
        <dbReference type="SAM" id="SignalP"/>
    </source>
</evidence>
<evidence type="ECO:0000256" key="16">
    <source>
        <dbReference type="SAM" id="MobiDB-lite"/>
    </source>
</evidence>
<dbReference type="Pfam" id="PF00757">
    <property type="entry name" value="Furin-like"/>
    <property type="match status" value="1"/>
</dbReference>
<feature type="region of interest" description="Disordered" evidence="16">
    <location>
        <begin position="1260"/>
        <end position="1461"/>
    </location>
</feature>
<keyword evidence="4" id="KW-0808">Transferase</keyword>
<feature type="compositionally biased region" description="Polar residues" evidence="16">
    <location>
        <begin position="1260"/>
        <end position="1285"/>
    </location>
</feature>
<comment type="subcellular location">
    <subcellularLocation>
        <location evidence="1">Membrane</location>
        <topology evidence="1">Single-pass type I membrane protein</topology>
    </subcellularLocation>
</comment>
<dbReference type="GeneID" id="118406087"/>
<dbReference type="SUPFAM" id="SSF52058">
    <property type="entry name" value="L domain-like"/>
    <property type="match status" value="2"/>
</dbReference>
<dbReference type="PRINTS" id="PR00109">
    <property type="entry name" value="TYRKINASE"/>
</dbReference>
<dbReference type="InterPro" id="IPR020635">
    <property type="entry name" value="Tyr_kinase_cat_dom"/>
</dbReference>
<evidence type="ECO:0000256" key="8">
    <source>
        <dbReference type="ARBA" id="ARBA00022840"/>
    </source>
</evidence>
<dbReference type="SUPFAM" id="SSF56112">
    <property type="entry name" value="Protein kinase-like (PK-like)"/>
    <property type="match status" value="1"/>
</dbReference>
<keyword evidence="6 15" id="KW-0547">Nucleotide-binding</keyword>
<dbReference type="GO" id="GO:0030182">
    <property type="term" value="P:neuron differentiation"/>
    <property type="evidence" value="ECO:0000318"/>
    <property type="project" value="GO_Central"/>
</dbReference>
<keyword evidence="12" id="KW-0675">Receptor</keyword>
<feature type="transmembrane region" description="Helical" evidence="17">
    <location>
        <begin position="867"/>
        <end position="889"/>
    </location>
</feature>
<dbReference type="Pfam" id="PF14843">
    <property type="entry name" value="GF_recep_IV"/>
    <property type="match status" value="1"/>
</dbReference>
<dbReference type="OrthoDB" id="6219513at2759"/>
<keyword evidence="10 17" id="KW-0472">Membrane</keyword>
<accession>A0A9J7HLL8</accession>
<dbReference type="GO" id="GO:0009925">
    <property type="term" value="C:basal plasma membrane"/>
    <property type="evidence" value="ECO:0000318"/>
    <property type="project" value="GO_Central"/>
</dbReference>
<dbReference type="InterPro" id="IPR017441">
    <property type="entry name" value="Protein_kinase_ATP_BS"/>
</dbReference>
<keyword evidence="8 15" id="KW-0067">ATP-binding</keyword>
<dbReference type="Gene3D" id="3.80.20.20">
    <property type="entry name" value="Receptor L-domain"/>
    <property type="match status" value="2"/>
</dbReference>
<evidence type="ECO:0000256" key="12">
    <source>
        <dbReference type="ARBA" id="ARBA00023170"/>
    </source>
</evidence>
<sequence>MGRTSGVLRAVVLLLALFHCRLTEGKVCLGTDNKLTSIGDPNHHYNLLKNLYTNCTYVDGNLELVAIEGTGRDLSFVKDIREVTGYVLIALSDISYIPLENLRIIRGKNLYHGSALSVKFNFNKNIPTLGLRELRFNSLTEILKGNVTFFNNPQLCYENTIDWKGDILADGYYVISDTKDKARICEPCPASCNGYCWGSREEDCQSFTKRRGLGPGYCSEQCDYRCKGPNPQDCCHKQCAVGCTGPLATDCLACLHYNNSGKCEEHCPPPTIYDTDLFQTVTNPDAKYTYGSLCVDECPSHLLQEEGNCVKTCRKGNTDNGQRVCEKCVGACPKKCTGFQKNQFAGYMTINEAILRNFTNCTIIEGSLVITKQAFEGDSWAGFGPILPSELSVFSTVEEITGYLQIEGQHEDFTDLSMFRNLKIIQGRELYNQYSLVIYQTSLVSLGLTSLQQVNNGKVNIRKNRDLCYNVDDAVWNRILKNPRVQERQINQNKNKTQCVVEGKTCSDQCDSDGCWGFEASQCIKCANFELDGTCVESCEATTHYSDNKQCRPCDPQCDGMCNGPGSDNCTRCLNVKDGPFCKERCPPMKYPDRNNQCQPCHENCVALDSGPDSPRCSGPRNNVSADGCNACKKARLAESYRVLECLPEDQQCSHDEFETSGKQFNKVGIEQVCYPCHEECDGCRAASPSACTRCKHFRRNVENYFICRPSCPQTDYNVSNICYRCPTGCREGCYYRSNKAFCTHCVNYKVYINKSVDDYDCTAGPSCPAEKPYHVSEGEDKVCVKNCTDNTFPDSTSANQCKDCHSECVDGCVDDTRSGCFRCRHVKYGDECLEECPQRTEEKDSICEPINDFFIGSLSAPASKGLLAGIIFAVVLLLLVIILVYTVYQRRQRNRRRQTWRKVKELGIEVPVSDLENNPYGHELQPLTPTGAAPNQAYLRIIKETELKRGMVLGSGAFGTVYKSLWFPESGGNVKIPVAVKVLREGTTPEASKELLEEAYVMATVDHPCLVRLLGVCLAQQTMLVTQFMPLGDLLKYVLQNRDNIGSQVLLNWCTQIASGMLYLEEKRLVHRDLAARNVLVKTPNQVKITDFGLAKLLDIDEEEYYAEGGKMPIKWLALECIQYRKFTHQSDVWSFGVTIWELMTFGGKPYDGVRARDVPDLLERGERLPQPPICTLDLYMVMVKCWLLDADARPNFSELVDTFHKLAADPPRYIVIQGDDRMKLPSPTENRIFDMLSDEEDLEGLMDAEDYLLPSQMSRSHQGSLGSLTNQPTGYSPMHSVNNVKDRDRYYPPSLDKRVLFKHSDQSLDDHEYDNEREMRRGAGPPNGPKKSLKENGKMNGNPPARDASLRYSADPTIFFAKGDTKPKPLETPPALPKKERKKSSKKSTSDQTPHADRQPTEEYVPPGSRPSSIEGQSQSPRHSSIEGASRSASYHSLTPADQNDEGRLKDALKNDRLKPKLKQYLGKLGSNNAIDNPEYQEILGNEDQEDYYDDDLSDHEYYNDIRANKKANLLRKAASETDI</sequence>
<evidence type="ECO:0000256" key="9">
    <source>
        <dbReference type="ARBA" id="ARBA00022989"/>
    </source>
</evidence>
<dbReference type="InterPro" id="IPR000494">
    <property type="entry name" value="Rcpt_L-dom"/>
</dbReference>
<dbReference type="InterPro" id="IPR008266">
    <property type="entry name" value="Tyr_kinase_AS"/>
</dbReference>
<evidence type="ECO:0000256" key="17">
    <source>
        <dbReference type="SAM" id="Phobius"/>
    </source>
</evidence>
<dbReference type="InterPro" id="IPR050122">
    <property type="entry name" value="RTK"/>
</dbReference>
<dbReference type="KEGG" id="bfo:118406087"/>
<dbReference type="GO" id="GO:0004714">
    <property type="term" value="F:transmembrane receptor protein tyrosine kinase activity"/>
    <property type="evidence" value="ECO:0000318"/>
    <property type="project" value="GO_Central"/>
</dbReference>
<dbReference type="InterPro" id="IPR000719">
    <property type="entry name" value="Prot_kinase_dom"/>
</dbReference>
<dbReference type="CDD" id="cd00064">
    <property type="entry name" value="FU"/>
    <property type="match status" value="5"/>
</dbReference>
<feature type="chain" id="PRO_5039914528" description="receptor protein-tyrosine kinase" evidence="18">
    <location>
        <begin position="26"/>
        <end position="1526"/>
    </location>
</feature>
<keyword evidence="18" id="KW-0732">Signal</keyword>
<evidence type="ECO:0000256" key="7">
    <source>
        <dbReference type="ARBA" id="ARBA00022777"/>
    </source>
</evidence>
<dbReference type="GO" id="GO:0043235">
    <property type="term" value="C:receptor complex"/>
    <property type="evidence" value="ECO:0000318"/>
    <property type="project" value="GO_Central"/>
</dbReference>
<evidence type="ECO:0000313" key="20">
    <source>
        <dbReference type="Proteomes" id="UP000001554"/>
    </source>
</evidence>
<comment type="catalytic activity">
    <reaction evidence="14">
        <text>L-tyrosyl-[protein] + ATP = O-phospho-L-tyrosyl-[protein] + ADP + H(+)</text>
        <dbReference type="Rhea" id="RHEA:10596"/>
        <dbReference type="Rhea" id="RHEA-COMP:10136"/>
        <dbReference type="Rhea" id="RHEA-COMP:20101"/>
        <dbReference type="ChEBI" id="CHEBI:15378"/>
        <dbReference type="ChEBI" id="CHEBI:30616"/>
        <dbReference type="ChEBI" id="CHEBI:46858"/>
        <dbReference type="ChEBI" id="CHEBI:61978"/>
        <dbReference type="ChEBI" id="CHEBI:456216"/>
        <dbReference type="EC" id="2.7.10.1"/>
    </reaction>
</comment>
<dbReference type="FunFam" id="2.10.220.10:FF:000001">
    <property type="entry name" value="Receptor protein-tyrosine kinase"/>
    <property type="match status" value="1"/>
</dbReference>
<evidence type="ECO:0000256" key="3">
    <source>
        <dbReference type="ARBA" id="ARBA00022553"/>
    </source>
</evidence>
<organism evidence="20 21">
    <name type="scientific">Branchiostoma floridae</name>
    <name type="common">Florida lancelet</name>
    <name type="synonym">Amphioxus</name>
    <dbReference type="NCBI Taxonomy" id="7739"/>
    <lineage>
        <taxon>Eukaryota</taxon>
        <taxon>Metazoa</taxon>
        <taxon>Chordata</taxon>
        <taxon>Cephalochordata</taxon>
        <taxon>Leptocardii</taxon>
        <taxon>Amphioxiformes</taxon>
        <taxon>Branchiostomatidae</taxon>
        <taxon>Branchiostoma</taxon>
    </lineage>
</organism>
<dbReference type="GO" id="GO:0043066">
    <property type="term" value="P:negative regulation of apoptotic process"/>
    <property type="evidence" value="ECO:0000318"/>
    <property type="project" value="GO_Central"/>
</dbReference>
<proteinExistence type="predicted"/>
<feature type="compositionally biased region" description="Basic and acidic residues" evidence="16">
    <location>
        <begin position="1286"/>
        <end position="1323"/>
    </location>
</feature>
<dbReference type="Pfam" id="PF07714">
    <property type="entry name" value="PK_Tyr_Ser-Thr"/>
    <property type="match status" value="1"/>
</dbReference>
<dbReference type="InterPro" id="IPR036941">
    <property type="entry name" value="Rcpt_L-dom_sf"/>
</dbReference>
<dbReference type="InterPro" id="IPR009030">
    <property type="entry name" value="Growth_fac_rcpt_cys_sf"/>
</dbReference>
<dbReference type="PANTHER" id="PTHR24416">
    <property type="entry name" value="TYROSINE-PROTEIN KINASE RECEPTOR"/>
    <property type="match status" value="1"/>
</dbReference>
<dbReference type="InterPro" id="IPR044912">
    <property type="entry name" value="Egfr_JX_dom"/>
</dbReference>
<dbReference type="PROSITE" id="PS50011">
    <property type="entry name" value="PROTEIN_KINASE_DOM"/>
    <property type="match status" value="1"/>
</dbReference>
<dbReference type="Gene3D" id="3.30.200.20">
    <property type="entry name" value="Phosphorylase Kinase, domain 1"/>
    <property type="match status" value="1"/>
</dbReference>
<dbReference type="GO" id="GO:0005886">
    <property type="term" value="C:plasma membrane"/>
    <property type="evidence" value="ECO:0000318"/>
    <property type="project" value="GO_Central"/>
</dbReference>
<keyword evidence="3" id="KW-0597">Phosphoprotein</keyword>
<evidence type="ECO:0000313" key="21">
    <source>
        <dbReference type="RefSeq" id="XP_035661841.1"/>
    </source>
</evidence>
<keyword evidence="11" id="KW-0829">Tyrosine-protein kinase</keyword>
<evidence type="ECO:0000256" key="10">
    <source>
        <dbReference type="ARBA" id="ARBA00023136"/>
    </source>
</evidence>
<evidence type="ECO:0000256" key="1">
    <source>
        <dbReference type="ARBA" id="ARBA00004479"/>
    </source>
</evidence>
<evidence type="ECO:0000256" key="14">
    <source>
        <dbReference type="ARBA" id="ARBA00051243"/>
    </source>
</evidence>
<keyword evidence="9 17" id="KW-1133">Transmembrane helix</keyword>
<evidence type="ECO:0000256" key="15">
    <source>
        <dbReference type="PROSITE-ProRule" id="PRU10141"/>
    </source>
</evidence>
<feature type="domain" description="Protein kinase" evidence="19">
    <location>
        <begin position="948"/>
        <end position="1209"/>
    </location>
</feature>
<evidence type="ECO:0000256" key="11">
    <source>
        <dbReference type="ARBA" id="ARBA00023137"/>
    </source>
</evidence>
<evidence type="ECO:0000256" key="5">
    <source>
        <dbReference type="ARBA" id="ARBA00022692"/>
    </source>
</evidence>
<feature type="signal peptide" evidence="18">
    <location>
        <begin position="1"/>
        <end position="25"/>
    </location>
</feature>
<dbReference type="Gene3D" id="2.10.220.10">
    <property type="entry name" value="Hormone Receptor, Insulin-like Growth Factor Receptor 1, Chain A, domain 2"/>
    <property type="match status" value="4"/>
</dbReference>
<gene>
    <name evidence="21" type="primary">LOC118406087</name>
</gene>
<keyword evidence="20" id="KW-1185">Reference proteome</keyword>
<reference evidence="20" key="2">
    <citation type="journal article" date="2020" name="Nat. Ecol. Evol.">
        <title>Deeply conserved synteny resolves early events in vertebrate evolution.</title>
        <authorList>
            <person name="Simakov O."/>
            <person name="Marletaz F."/>
            <person name="Yue J.X."/>
            <person name="O'Connell B."/>
            <person name="Jenkins J."/>
            <person name="Brandt A."/>
            <person name="Calef R."/>
            <person name="Tung C.H."/>
            <person name="Huang T.K."/>
            <person name="Schmutz J."/>
            <person name="Satoh N."/>
            <person name="Yu J.K."/>
            <person name="Putnam N.H."/>
            <person name="Green R.E."/>
            <person name="Rokhsar D.S."/>
        </authorList>
    </citation>
    <scope>NUCLEOTIDE SEQUENCE [LARGE SCALE GENOMIC DNA]</scope>
    <source>
        <strain evidence="20">S238N-H82</strain>
    </source>
</reference>
<dbReference type="SMART" id="SM00219">
    <property type="entry name" value="TyrKc"/>
    <property type="match status" value="1"/>
</dbReference>
<dbReference type="InterPro" id="IPR006211">
    <property type="entry name" value="Furin-like_Cys-rich_dom"/>
</dbReference>
<feature type="binding site" evidence="15">
    <location>
        <position position="982"/>
    </location>
    <ligand>
        <name>ATP</name>
        <dbReference type="ChEBI" id="CHEBI:30616"/>
    </ligand>
</feature>
<dbReference type="GO" id="GO:0050679">
    <property type="term" value="P:positive regulation of epithelial cell proliferation"/>
    <property type="evidence" value="ECO:0000318"/>
    <property type="project" value="GO_Central"/>
</dbReference>
<dbReference type="RefSeq" id="XP_035661841.1">
    <property type="nucleotide sequence ID" value="XM_035805948.1"/>
</dbReference>
<evidence type="ECO:0000256" key="6">
    <source>
        <dbReference type="ARBA" id="ARBA00022741"/>
    </source>
</evidence>
<feature type="compositionally biased region" description="Basic and acidic residues" evidence="16">
    <location>
        <begin position="1447"/>
        <end position="1461"/>
    </location>
</feature>
<name>A0A9J7HLL8_BRAFL</name>
<dbReference type="GO" id="GO:0005524">
    <property type="term" value="F:ATP binding"/>
    <property type="evidence" value="ECO:0007669"/>
    <property type="project" value="UniProtKB-UniRule"/>
</dbReference>
<dbReference type="Pfam" id="PF01030">
    <property type="entry name" value="Recep_L_domain"/>
    <property type="match status" value="2"/>
</dbReference>
<dbReference type="Gene3D" id="6.10.250.2930">
    <property type="match status" value="1"/>
</dbReference>